<keyword evidence="3" id="KW-1185">Reference proteome</keyword>
<dbReference type="AlphaFoldDB" id="A0A2D3UQ78"/>
<sequence>MVRLTLQEKRDEATDKYHALIEIMESLRRNLDQAYALVDLVANDVKTLREDLESAKDSDEKTFLEKELQKDIVKLKEARSRSGQVRRQLRQAKERVDEQIDTVNRLEIELIKKPSMG</sequence>
<organism evidence="2 3">
    <name type="scientific">Ramularia collo-cygni</name>
    <dbReference type="NCBI Taxonomy" id="112498"/>
    <lineage>
        <taxon>Eukaryota</taxon>
        <taxon>Fungi</taxon>
        <taxon>Dikarya</taxon>
        <taxon>Ascomycota</taxon>
        <taxon>Pezizomycotina</taxon>
        <taxon>Dothideomycetes</taxon>
        <taxon>Dothideomycetidae</taxon>
        <taxon>Mycosphaerellales</taxon>
        <taxon>Mycosphaerellaceae</taxon>
        <taxon>Ramularia</taxon>
    </lineage>
</organism>
<protein>
    <submittedName>
        <fullName evidence="2">Uncharacterized protein</fullName>
    </submittedName>
</protein>
<evidence type="ECO:0000256" key="1">
    <source>
        <dbReference type="SAM" id="Coils"/>
    </source>
</evidence>
<dbReference type="Proteomes" id="UP000225277">
    <property type="component" value="Unassembled WGS sequence"/>
</dbReference>
<accession>A0A2D3UQ78</accession>
<dbReference type="EMBL" id="FJUY01000006">
    <property type="protein sequence ID" value="CZT18942.1"/>
    <property type="molecule type" value="Genomic_DNA"/>
</dbReference>
<evidence type="ECO:0000313" key="2">
    <source>
        <dbReference type="EMBL" id="CZT18942.1"/>
    </source>
</evidence>
<dbReference type="GeneID" id="35599956"/>
<feature type="coiled-coil region" evidence="1">
    <location>
        <begin position="10"/>
        <end position="109"/>
    </location>
</feature>
<evidence type="ECO:0000313" key="3">
    <source>
        <dbReference type="Proteomes" id="UP000225277"/>
    </source>
</evidence>
<reference evidence="2 3" key="1">
    <citation type="submission" date="2016-03" db="EMBL/GenBank/DDBJ databases">
        <authorList>
            <person name="Ploux O."/>
        </authorList>
    </citation>
    <scope>NUCLEOTIDE SEQUENCE [LARGE SCALE GENOMIC DNA]</scope>
    <source>
        <strain evidence="2 3">URUG2</strain>
    </source>
</reference>
<proteinExistence type="predicted"/>
<gene>
    <name evidence="2" type="ORF">RCC_04787</name>
</gene>
<name>A0A2D3UQ78_9PEZI</name>
<keyword evidence="1" id="KW-0175">Coiled coil</keyword>
<dbReference type="RefSeq" id="XP_023625832.1">
    <property type="nucleotide sequence ID" value="XM_023770064.1"/>
</dbReference>